<evidence type="ECO:0008006" key="4">
    <source>
        <dbReference type="Google" id="ProtNLM"/>
    </source>
</evidence>
<protein>
    <recommendedName>
        <fullName evidence="4">DUF3405 domain-containing protein</fullName>
    </recommendedName>
</protein>
<dbReference type="AlphaFoldDB" id="A0A6A6R0D5"/>
<dbReference type="PANTHER" id="PTHR36205">
    <property type="entry name" value="CHROMOSOME 19, WHOLE GENOME SHOTGUN SEQUENCE"/>
    <property type="match status" value="1"/>
</dbReference>
<dbReference type="Pfam" id="PF11885">
    <property type="entry name" value="DUF3405"/>
    <property type="match status" value="1"/>
</dbReference>
<dbReference type="PANTHER" id="PTHR36205:SF3">
    <property type="entry name" value="MAJOR FACILITATOR SUPERFAMILY TRANSPORTER"/>
    <property type="match status" value="1"/>
</dbReference>
<sequence>MKRFSIPDPRQLLSVRTRFSYEKLPGGDSQSNSPLFSSLPTKWRQDPRQWRFGWPRMTLTRIVGLLIVLVMVATSTGVGLYKRHLRHEEERRRGQRTPYHWEAFPRLNGYYSGIYNLVPASDWVSEQAVVKNATAHKVAAPKYTPPVVKEPPMDPEIFNPYPDYKSFKYLETHNPVQPCYLDEETKVEIPDVYVYPGIPQNMTDPSFGSYKELGLNSKVCYDRFSRYATYGYGFSKEEGGLGMSGKSEAVGADKIWHLEKKVDYRKIKWATAQRKCYEKNKIRFDKTAVNAEGQKPDQSKKTLPRHAYILRTWTGYKWSDYQMLALRAMISELSLKSGGEYDIHFLVHVKDDSIPIWASDEVYQKTLQDNVPEEFWGMATLWSEQQMKMFYPEPFPDNVFNHAKAPIHSVYRSAHFALQWFSQFRPEYDFYWNWEMDLRYTGHYYEFHNQIGEWAKQQPRKGIWERSSRYYIPELHGSWHNFTELVEEETFQGDEKPVWGPPEFENRGMIAPPEDSKPPRSYLQDKYEWGVGEDADLITFNPIFDPAKTNWVFREDVTGYDLKMPIPPRRCAIITVSRLSKRLLDIMHKETYHMRHHMFPEMWPPSVAFHHGLKAVYAPHAIHFDRNWPLETLDKTFNYPPVPEESVFGWGEHNQLGSSFYYNSGFSSALWRRWLGSKENQEGGNAEEIADSGRMCLRPILFHPIKKEFGTEADQGPP</sequence>
<reference evidence="2" key="1">
    <citation type="journal article" date="2020" name="Stud. Mycol.">
        <title>101 Dothideomycetes genomes: a test case for predicting lifestyles and emergence of pathogens.</title>
        <authorList>
            <person name="Haridas S."/>
            <person name="Albert R."/>
            <person name="Binder M."/>
            <person name="Bloem J."/>
            <person name="Labutti K."/>
            <person name="Salamov A."/>
            <person name="Andreopoulos B."/>
            <person name="Baker S."/>
            <person name="Barry K."/>
            <person name="Bills G."/>
            <person name="Bluhm B."/>
            <person name="Cannon C."/>
            <person name="Castanera R."/>
            <person name="Culley D."/>
            <person name="Daum C."/>
            <person name="Ezra D."/>
            <person name="Gonzalez J."/>
            <person name="Henrissat B."/>
            <person name="Kuo A."/>
            <person name="Liang C."/>
            <person name="Lipzen A."/>
            <person name="Lutzoni F."/>
            <person name="Magnuson J."/>
            <person name="Mondo S."/>
            <person name="Nolan M."/>
            <person name="Ohm R."/>
            <person name="Pangilinan J."/>
            <person name="Park H.-J."/>
            <person name="Ramirez L."/>
            <person name="Alfaro M."/>
            <person name="Sun H."/>
            <person name="Tritt A."/>
            <person name="Yoshinaga Y."/>
            <person name="Zwiers L.-H."/>
            <person name="Turgeon B."/>
            <person name="Goodwin S."/>
            <person name="Spatafora J."/>
            <person name="Crous P."/>
            <person name="Grigoriev I."/>
        </authorList>
    </citation>
    <scope>NUCLEOTIDE SEQUENCE</scope>
    <source>
        <strain evidence="2">CBS 269.34</strain>
    </source>
</reference>
<dbReference type="EMBL" id="MU004187">
    <property type="protein sequence ID" value="KAF2496877.1"/>
    <property type="molecule type" value="Genomic_DNA"/>
</dbReference>
<keyword evidence="1" id="KW-0812">Transmembrane</keyword>
<accession>A0A6A6R0D5</accession>
<dbReference type="InterPro" id="IPR021822">
    <property type="entry name" value="DUF3405"/>
</dbReference>
<name>A0A6A6R0D5_9PEZI</name>
<keyword evidence="3" id="KW-1185">Reference proteome</keyword>
<organism evidence="2 3">
    <name type="scientific">Lophium mytilinum</name>
    <dbReference type="NCBI Taxonomy" id="390894"/>
    <lineage>
        <taxon>Eukaryota</taxon>
        <taxon>Fungi</taxon>
        <taxon>Dikarya</taxon>
        <taxon>Ascomycota</taxon>
        <taxon>Pezizomycotina</taxon>
        <taxon>Dothideomycetes</taxon>
        <taxon>Pleosporomycetidae</taxon>
        <taxon>Mytilinidiales</taxon>
        <taxon>Mytilinidiaceae</taxon>
        <taxon>Lophium</taxon>
    </lineage>
</organism>
<gene>
    <name evidence="2" type="ORF">BU16DRAFT_458069</name>
</gene>
<evidence type="ECO:0000313" key="2">
    <source>
        <dbReference type="EMBL" id="KAF2496877.1"/>
    </source>
</evidence>
<evidence type="ECO:0000313" key="3">
    <source>
        <dbReference type="Proteomes" id="UP000799750"/>
    </source>
</evidence>
<dbReference type="Proteomes" id="UP000799750">
    <property type="component" value="Unassembled WGS sequence"/>
</dbReference>
<evidence type="ECO:0000256" key="1">
    <source>
        <dbReference type="SAM" id="Phobius"/>
    </source>
</evidence>
<dbReference type="OrthoDB" id="3353407at2759"/>
<keyword evidence="1" id="KW-1133">Transmembrane helix</keyword>
<proteinExistence type="predicted"/>
<feature type="transmembrane region" description="Helical" evidence="1">
    <location>
        <begin position="58"/>
        <end position="81"/>
    </location>
</feature>
<keyword evidence="1" id="KW-0472">Membrane</keyword>